<protein>
    <submittedName>
        <fullName evidence="2">Uncharacterized protein</fullName>
    </submittedName>
</protein>
<accession>A0A914R9D3</accession>
<dbReference type="Proteomes" id="UP000887564">
    <property type="component" value="Unplaced"/>
</dbReference>
<evidence type="ECO:0000313" key="2">
    <source>
        <dbReference type="WBParaSite" id="PEQ_0000131001-mRNA-1"/>
    </source>
</evidence>
<proteinExistence type="predicted"/>
<name>A0A914R9D3_PAREQ</name>
<dbReference type="WBParaSite" id="PEQ_0000131001-mRNA-1">
    <property type="protein sequence ID" value="PEQ_0000131001-mRNA-1"/>
    <property type="gene ID" value="PEQ_0000131001"/>
</dbReference>
<reference evidence="2" key="1">
    <citation type="submission" date="2022-11" db="UniProtKB">
        <authorList>
            <consortium name="WormBaseParasite"/>
        </authorList>
    </citation>
    <scope>IDENTIFICATION</scope>
</reference>
<keyword evidence="1" id="KW-1185">Reference proteome</keyword>
<dbReference type="AlphaFoldDB" id="A0A914R9D3"/>
<organism evidence="1 2">
    <name type="scientific">Parascaris equorum</name>
    <name type="common">Equine roundworm</name>
    <dbReference type="NCBI Taxonomy" id="6256"/>
    <lineage>
        <taxon>Eukaryota</taxon>
        <taxon>Metazoa</taxon>
        <taxon>Ecdysozoa</taxon>
        <taxon>Nematoda</taxon>
        <taxon>Chromadorea</taxon>
        <taxon>Rhabditida</taxon>
        <taxon>Spirurina</taxon>
        <taxon>Ascaridomorpha</taxon>
        <taxon>Ascaridoidea</taxon>
        <taxon>Ascarididae</taxon>
        <taxon>Parascaris</taxon>
    </lineage>
</organism>
<sequence length="106" mass="11614">QAAAAAASNRNILAAAAATLPSVIDNGQFFHSLLANVRLLEQKMCAIEKQQRDEATSSAFVDVCSIDHTLNCGGDSLKQLARYLNVVEKNQENDKKHSEANSWQWI</sequence>
<evidence type="ECO:0000313" key="1">
    <source>
        <dbReference type="Proteomes" id="UP000887564"/>
    </source>
</evidence>